<evidence type="ECO:0008006" key="4">
    <source>
        <dbReference type="Google" id="ProtNLM"/>
    </source>
</evidence>
<feature type="compositionally biased region" description="Basic and acidic residues" evidence="1">
    <location>
        <begin position="1"/>
        <end position="10"/>
    </location>
</feature>
<accession>A0AAW9QK60</accession>
<dbReference type="Proteomes" id="UP001336250">
    <property type="component" value="Unassembled WGS sequence"/>
</dbReference>
<protein>
    <recommendedName>
        <fullName evidence="4">DUF2169 domain-containing protein</fullName>
    </recommendedName>
</protein>
<evidence type="ECO:0000313" key="2">
    <source>
        <dbReference type="EMBL" id="MEF7616533.1"/>
    </source>
</evidence>
<dbReference type="EMBL" id="JAZIBG010000044">
    <property type="protein sequence ID" value="MEF7616533.1"/>
    <property type="molecule type" value="Genomic_DNA"/>
</dbReference>
<sequence length="274" mass="30080">MDRDDLDPTRALDGWNPHRGPRPTDAELTSLLDGWQARGTPLHPLRDGDEPPAQRLALPRLQPRPGEAEPVELDGIGRQAAQRAARWGAADITDIELDWQPAPVAARAPAHPRVLERWEPGAWVAAVRQVAESTTEVHDGPQGPVVETFAALRLIAWWMPTASGAPLGRWPHRVQLQPVETERVPLALLSPLPQDARVWCLHEAAAGEAVDWALVGQLVLLHDTGLRAHQFESLQALVESEREGQYTRLNGGYRWPAAGQPVEQADPADPGRQA</sequence>
<proteinExistence type="predicted"/>
<evidence type="ECO:0000256" key="1">
    <source>
        <dbReference type="SAM" id="MobiDB-lite"/>
    </source>
</evidence>
<comment type="caution">
    <text evidence="2">The sequence shown here is derived from an EMBL/GenBank/DDBJ whole genome shotgun (WGS) entry which is preliminary data.</text>
</comment>
<feature type="region of interest" description="Disordered" evidence="1">
    <location>
        <begin position="1"/>
        <end position="57"/>
    </location>
</feature>
<dbReference type="AlphaFoldDB" id="A0AAW9QK60"/>
<gene>
    <name evidence="2" type="ORF">V4F39_21635</name>
</gene>
<evidence type="ECO:0000313" key="3">
    <source>
        <dbReference type="Proteomes" id="UP001336250"/>
    </source>
</evidence>
<feature type="region of interest" description="Disordered" evidence="1">
    <location>
        <begin position="253"/>
        <end position="274"/>
    </location>
</feature>
<name>A0AAW9QK60_9BURK</name>
<reference evidence="2 3" key="1">
    <citation type="submission" date="2024-02" db="EMBL/GenBank/DDBJ databases">
        <title>Genome sequence of Aquincola sp. MAHUQ-54.</title>
        <authorList>
            <person name="Huq M.A."/>
        </authorList>
    </citation>
    <scope>NUCLEOTIDE SEQUENCE [LARGE SCALE GENOMIC DNA]</scope>
    <source>
        <strain evidence="2 3">MAHUQ-54</strain>
    </source>
</reference>
<keyword evidence="3" id="KW-1185">Reference proteome</keyword>
<dbReference type="RefSeq" id="WP_332292048.1">
    <property type="nucleotide sequence ID" value="NZ_JAZIBG010000044.1"/>
</dbReference>
<organism evidence="2 3">
    <name type="scientific">Aquincola agrisoli</name>
    <dbReference type="NCBI Taxonomy" id="3119538"/>
    <lineage>
        <taxon>Bacteria</taxon>
        <taxon>Pseudomonadati</taxon>
        <taxon>Pseudomonadota</taxon>
        <taxon>Betaproteobacteria</taxon>
        <taxon>Burkholderiales</taxon>
        <taxon>Sphaerotilaceae</taxon>
        <taxon>Aquincola</taxon>
    </lineage>
</organism>